<comment type="caution">
    <text evidence="1">The sequence shown here is derived from an EMBL/GenBank/DDBJ whole genome shotgun (WGS) entry which is preliminary data.</text>
</comment>
<dbReference type="EMBL" id="JAFBMS010000007">
    <property type="protein sequence ID" value="KAG9351281.1"/>
    <property type="molecule type" value="Genomic_DNA"/>
</dbReference>
<name>A0A8T2PJF3_9TELE</name>
<evidence type="ECO:0000313" key="2">
    <source>
        <dbReference type="Proteomes" id="UP000824540"/>
    </source>
</evidence>
<evidence type="ECO:0000313" key="1">
    <source>
        <dbReference type="EMBL" id="KAG9351281.1"/>
    </source>
</evidence>
<protein>
    <submittedName>
        <fullName evidence="1">Uncharacterized protein</fullName>
    </submittedName>
</protein>
<keyword evidence="2" id="KW-1185">Reference proteome</keyword>
<accession>A0A8T2PJF3</accession>
<gene>
    <name evidence="1" type="ORF">JZ751_025173</name>
</gene>
<sequence length="301" mass="33390">MWAGVMSSSLSGPESAFFPLPRFSRFFFFSFFFFSARSFCRRSSSSFRYWSDMGIPEREKKRRVMTRAVNTALGFSSSDSLSDGGSLIQASRSSLRMKHNAETSASEPQHPTHPLLHLQVGTLHKEWQSLDQQLGGLLSCLAVLRPLLAAQDGGKELGGILHIDRLDVPWEGGHLGPQHGFQGLHGVLQVGVVQQRGHLGHGEPTDGLHTDGYVQHLGGNEVPMTCALQPDVNDLGEQLITFTDDIHCCRLHPWRMRAGSGSSSFSLSRGKAGRNDSGYFRNTLYIISTAFFRMYGFVWDI</sequence>
<proteinExistence type="predicted"/>
<dbReference type="AlphaFoldDB" id="A0A8T2PJF3"/>
<dbReference type="Proteomes" id="UP000824540">
    <property type="component" value="Unassembled WGS sequence"/>
</dbReference>
<reference evidence="1" key="1">
    <citation type="thesis" date="2021" institute="BYU ScholarsArchive" country="Provo, UT, USA">
        <title>Applications of and Algorithms for Genome Assembly and Genomic Analyses with an Emphasis on Marine Teleosts.</title>
        <authorList>
            <person name="Pickett B.D."/>
        </authorList>
    </citation>
    <scope>NUCLEOTIDE SEQUENCE</scope>
    <source>
        <strain evidence="1">HI-2016</strain>
    </source>
</reference>
<organism evidence="1 2">
    <name type="scientific">Albula glossodonta</name>
    <name type="common">roundjaw bonefish</name>
    <dbReference type="NCBI Taxonomy" id="121402"/>
    <lineage>
        <taxon>Eukaryota</taxon>
        <taxon>Metazoa</taxon>
        <taxon>Chordata</taxon>
        <taxon>Craniata</taxon>
        <taxon>Vertebrata</taxon>
        <taxon>Euteleostomi</taxon>
        <taxon>Actinopterygii</taxon>
        <taxon>Neopterygii</taxon>
        <taxon>Teleostei</taxon>
        <taxon>Albuliformes</taxon>
        <taxon>Albulidae</taxon>
        <taxon>Albula</taxon>
    </lineage>
</organism>